<dbReference type="InterPro" id="IPR005031">
    <property type="entry name" value="COQ10_START"/>
</dbReference>
<dbReference type="Proteomes" id="UP000187344">
    <property type="component" value="Unassembled WGS sequence"/>
</dbReference>
<dbReference type="CDD" id="cd07813">
    <property type="entry name" value="COQ10p_like"/>
    <property type="match status" value="1"/>
</dbReference>
<name>A0A1R0F7X5_9HYPH</name>
<evidence type="ECO:0000313" key="4">
    <source>
        <dbReference type="Proteomes" id="UP000187344"/>
    </source>
</evidence>
<dbReference type="RefSeq" id="WP_075869989.1">
    <property type="nucleotide sequence ID" value="NZ_CALYQA010000001.1"/>
</dbReference>
<gene>
    <name evidence="3" type="ORF">PEB0149_004870</name>
</gene>
<comment type="similarity">
    <text evidence="1">Belongs to the ribosome association toxin RatA family.</text>
</comment>
<evidence type="ECO:0000256" key="1">
    <source>
        <dbReference type="ARBA" id="ARBA00008918"/>
    </source>
</evidence>
<organism evidence="3 4">
    <name type="scientific">Bartonella apis</name>
    <dbReference type="NCBI Taxonomy" id="1686310"/>
    <lineage>
        <taxon>Bacteria</taxon>
        <taxon>Pseudomonadati</taxon>
        <taxon>Pseudomonadota</taxon>
        <taxon>Alphaproteobacteria</taxon>
        <taxon>Hyphomicrobiales</taxon>
        <taxon>Bartonellaceae</taxon>
        <taxon>Bartonella</taxon>
    </lineage>
</organism>
<accession>A0A1R0F7X5</accession>
<keyword evidence="4" id="KW-1185">Reference proteome</keyword>
<dbReference type="EMBL" id="LXYT01000002">
    <property type="protein sequence ID" value="OLY43065.1"/>
    <property type="molecule type" value="Genomic_DNA"/>
</dbReference>
<dbReference type="GO" id="GO:0045333">
    <property type="term" value="P:cellular respiration"/>
    <property type="evidence" value="ECO:0007669"/>
    <property type="project" value="InterPro"/>
</dbReference>
<protein>
    <submittedName>
        <fullName evidence="3">Coenzyme Q-binding protein COQ10</fullName>
    </submittedName>
</protein>
<dbReference type="GO" id="GO:0048039">
    <property type="term" value="F:ubiquinone binding"/>
    <property type="evidence" value="ECO:0007669"/>
    <property type="project" value="InterPro"/>
</dbReference>
<dbReference type="Gene3D" id="3.30.530.20">
    <property type="match status" value="1"/>
</dbReference>
<dbReference type="InterPro" id="IPR044996">
    <property type="entry name" value="COQ10-like"/>
</dbReference>
<reference evidence="3 4" key="1">
    <citation type="submission" date="2016-12" db="EMBL/GenBank/DDBJ databases">
        <title>Comparative genomics of Bartonella apis.</title>
        <authorList>
            <person name="Engel P."/>
        </authorList>
    </citation>
    <scope>NUCLEOTIDE SEQUENCE [LARGE SCALE GENOMIC DNA]</scope>
    <source>
        <strain evidence="3 4">PEB0149</strain>
    </source>
</reference>
<evidence type="ECO:0000313" key="3">
    <source>
        <dbReference type="EMBL" id="OLY43065.1"/>
    </source>
</evidence>
<evidence type="ECO:0000259" key="2">
    <source>
        <dbReference type="Pfam" id="PF03364"/>
    </source>
</evidence>
<dbReference type="OrthoDB" id="9804759at2"/>
<dbReference type="InterPro" id="IPR023393">
    <property type="entry name" value="START-like_dom_sf"/>
</dbReference>
<dbReference type="Pfam" id="PF03364">
    <property type="entry name" value="Polyketide_cyc"/>
    <property type="match status" value="1"/>
</dbReference>
<sequence length="153" mass="18210">MPKFNTNRKVQHTDLEMFNLVSDVERYPEFLPMCESLNVRSSEEKGNKTLLTADMTVGYKMIRETFTTQVLLDKEERRIDVRYIDGPFRYLENRWIFKPLDDGKSCEVEFYIDYEFKSRMLGMLMGAMFDIAFKRFTEAFEMRADKIYGAQQA</sequence>
<comment type="caution">
    <text evidence="3">The sequence shown here is derived from an EMBL/GenBank/DDBJ whole genome shotgun (WGS) entry which is preliminary data.</text>
</comment>
<feature type="domain" description="Coenzyme Q-binding protein COQ10 START" evidence="2">
    <location>
        <begin position="16"/>
        <end position="141"/>
    </location>
</feature>
<dbReference type="GeneID" id="92991495"/>
<dbReference type="SUPFAM" id="SSF55961">
    <property type="entry name" value="Bet v1-like"/>
    <property type="match status" value="1"/>
</dbReference>
<dbReference type="AlphaFoldDB" id="A0A1R0F7X5"/>
<proteinExistence type="inferred from homology"/>
<dbReference type="PANTHER" id="PTHR12901:SF10">
    <property type="entry name" value="COENZYME Q-BINDING PROTEIN COQ10, MITOCHONDRIAL"/>
    <property type="match status" value="1"/>
</dbReference>
<dbReference type="PANTHER" id="PTHR12901">
    <property type="entry name" value="SPERM PROTEIN HOMOLOG"/>
    <property type="match status" value="1"/>
</dbReference>